<dbReference type="PANTHER" id="PTHR37813">
    <property type="entry name" value="FELS-2 PROPHAGE PROTEIN"/>
    <property type="match status" value="1"/>
</dbReference>
<comment type="caution">
    <text evidence="4">The sequence shown here is derived from an EMBL/GenBank/DDBJ whole genome shotgun (WGS) entry which is preliminary data.</text>
</comment>
<evidence type="ECO:0000259" key="3">
    <source>
        <dbReference type="Pfam" id="PF10145"/>
    </source>
</evidence>
<dbReference type="EMBL" id="DWXE01000004">
    <property type="protein sequence ID" value="HJB90005.1"/>
    <property type="molecule type" value="Genomic_DNA"/>
</dbReference>
<gene>
    <name evidence="4" type="ORF">H9763_00870</name>
</gene>
<protein>
    <submittedName>
        <fullName evidence="4">Phage tail tape measure protein</fullName>
    </submittedName>
</protein>
<evidence type="ECO:0000313" key="5">
    <source>
        <dbReference type="Proteomes" id="UP000886883"/>
    </source>
</evidence>
<reference evidence="4" key="2">
    <citation type="submission" date="2021-04" db="EMBL/GenBank/DDBJ databases">
        <authorList>
            <person name="Gilroy R."/>
        </authorList>
    </citation>
    <scope>NUCLEOTIDE SEQUENCE</scope>
    <source>
        <strain evidence="4">USAMLcec3-2134</strain>
    </source>
</reference>
<keyword evidence="1" id="KW-1188">Viral release from host cell</keyword>
<dbReference type="AlphaFoldDB" id="A0A9D2SBK3"/>
<dbReference type="Proteomes" id="UP000886883">
    <property type="component" value="Unassembled WGS sequence"/>
</dbReference>
<dbReference type="SUPFAM" id="SSF48371">
    <property type="entry name" value="ARM repeat"/>
    <property type="match status" value="1"/>
</dbReference>
<evidence type="ECO:0000256" key="2">
    <source>
        <dbReference type="SAM" id="MobiDB-lite"/>
    </source>
</evidence>
<name>A0A9D2SBK3_9FIRM</name>
<feature type="compositionally biased region" description="Basic and acidic residues" evidence="2">
    <location>
        <begin position="8"/>
        <end position="88"/>
    </location>
</feature>
<dbReference type="PANTHER" id="PTHR37813:SF1">
    <property type="entry name" value="FELS-2 PROPHAGE PROTEIN"/>
    <property type="match status" value="1"/>
</dbReference>
<organism evidence="4 5">
    <name type="scientific">Candidatus Eisenbergiella merdigallinarum</name>
    <dbReference type="NCBI Taxonomy" id="2838552"/>
    <lineage>
        <taxon>Bacteria</taxon>
        <taxon>Bacillati</taxon>
        <taxon>Bacillota</taxon>
        <taxon>Clostridia</taxon>
        <taxon>Lachnospirales</taxon>
        <taxon>Lachnospiraceae</taxon>
        <taxon>Eisenbergiella</taxon>
    </lineage>
</organism>
<accession>A0A9D2SBK3</accession>
<evidence type="ECO:0000256" key="1">
    <source>
        <dbReference type="ARBA" id="ARBA00022612"/>
    </source>
</evidence>
<evidence type="ECO:0000313" key="4">
    <source>
        <dbReference type="EMBL" id="HJB90005.1"/>
    </source>
</evidence>
<feature type="region of interest" description="Disordered" evidence="2">
    <location>
        <begin position="1"/>
        <end position="88"/>
    </location>
</feature>
<dbReference type="InterPro" id="IPR016024">
    <property type="entry name" value="ARM-type_fold"/>
</dbReference>
<sequence length="700" mass="75557">MADGEVLYEIRGDDSKLEGDLDSAQKKAEQSSKKAGESSERIEKKTSDTIKKEQEEVTKHHKQENDKRVKDDEETGKQREDTEKSVSGKIKDIISDAADQNPVIGSVSKVTDGLSGAGAAWLGVGAAAAAVGGIAVKSATDMDQAMNQFIASTGKGQEETERYQKVLEDIYANNYGENFEDIAQGMAEINKQLGDMSDEKLQNIAEGAFALRDTFGYEIPESTRAAKAMIDNLGVDGEKALSLIAAGAQNGLDFSGELLDSISEYSVQFAKVGLDADDMFKIFQAGADSGAFNLDKVGDAIKEMAIRVVDGSDTTREGFEAIGLNADDMAARFAAGGESAKKAFQETVNALAAMEDPLAQNTAGINLFGTQWEDLGVDAVTALAAIGDEAYATADDMKSLQEVKYDDLGSMLEGLQRSLELLLIPLGEALIPLLTTLIEAILPVVTELLQPLLEMAMGFLEPLLTLISGALEPLIEILMELITVGLQPIMPVLELLLTAFEEVFTGILSTVTDVLQNNVMTIFQNLIDFIKNVFTGNWKGAWENISNIFKNIVEAFVKIFKMPINGIIDLINGFLKGLNKIKFPDWVPGVGGKGFNISLIPRLKKGLKFVPGDFFPAYLDYGERVLTQEENLRFSALGGMEGIEQRLSAGQNFGSEQRIMLQKGSIMVIAQIDGKDAAVAMAPYMDTELGSLADQKGRGL</sequence>
<proteinExistence type="predicted"/>
<dbReference type="Pfam" id="PF10145">
    <property type="entry name" value="PhageMin_Tail"/>
    <property type="match status" value="1"/>
</dbReference>
<feature type="domain" description="Phage tail tape measure protein" evidence="3">
    <location>
        <begin position="172"/>
        <end position="369"/>
    </location>
</feature>
<dbReference type="InterPro" id="IPR010090">
    <property type="entry name" value="Phage_tape_meas"/>
</dbReference>
<reference evidence="4" key="1">
    <citation type="journal article" date="2021" name="PeerJ">
        <title>Extensive microbial diversity within the chicken gut microbiome revealed by metagenomics and culture.</title>
        <authorList>
            <person name="Gilroy R."/>
            <person name="Ravi A."/>
            <person name="Getino M."/>
            <person name="Pursley I."/>
            <person name="Horton D.L."/>
            <person name="Alikhan N.F."/>
            <person name="Baker D."/>
            <person name="Gharbi K."/>
            <person name="Hall N."/>
            <person name="Watson M."/>
            <person name="Adriaenssens E.M."/>
            <person name="Foster-Nyarko E."/>
            <person name="Jarju S."/>
            <person name="Secka A."/>
            <person name="Antonio M."/>
            <person name="Oren A."/>
            <person name="Chaudhuri R.R."/>
            <person name="La Ragione R."/>
            <person name="Hildebrand F."/>
            <person name="Pallen M.J."/>
        </authorList>
    </citation>
    <scope>NUCLEOTIDE SEQUENCE</scope>
    <source>
        <strain evidence="4">USAMLcec3-2134</strain>
    </source>
</reference>